<dbReference type="EnsemblMetazoa" id="XM_030999750">
    <property type="protein sequence ID" value="XP_030855610"/>
    <property type="gene ID" value="LOC100890106"/>
</dbReference>
<evidence type="ECO:0000256" key="1">
    <source>
        <dbReference type="ARBA" id="ARBA00016551"/>
    </source>
</evidence>
<dbReference type="GeneID" id="100890106"/>
<dbReference type="GO" id="GO:1902306">
    <property type="term" value="P:negative regulation of sodium ion transmembrane transport"/>
    <property type="evidence" value="ECO:0000318"/>
    <property type="project" value="GO_Central"/>
</dbReference>
<evidence type="ECO:0000259" key="3">
    <source>
        <dbReference type="PROSITE" id="PS51269"/>
    </source>
</evidence>
<dbReference type="InterPro" id="IPR033776">
    <property type="entry name" value="COMMD1_N"/>
</dbReference>
<reference evidence="4" key="2">
    <citation type="submission" date="2021-01" db="UniProtKB">
        <authorList>
            <consortium name="EnsemblMetazoa"/>
        </authorList>
    </citation>
    <scope>IDENTIFICATION</scope>
</reference>
<dbReference type="OMA" id="MPTAIVE"/>
<dbReference type="PROSITE" id="PS51269">
    <property type="entry name" value="COMM"/>
    <property type="match status" value="1"/>
</dbReference>
<feature type="domain" description="COMM" evidence="3">
    <location>
        <begin position="118"/>
        <end position="189"/>
    </location>
</feature>
<dbReference type="Pfam" id="PF17221">
    <property type="entry name" value="COMMD1_N"/>
    <property type="match status" value="1"/>
</dbReference>
<protein>
    <recommendedName>
        <fullName evidence="1">COMM domain-containing protein 1</fullName>
    </recommendedName>
</protein>
<dbReference type="GO" id="GO:0032434">
    <property type="term" value="P:regulation of proteasomal ubiquitin-dependent protein catabolic process"/>
    <property type="evidence" value="ECO:0000318"/>
    <property type="project" value="GO_Central"/>
</dbReference>
<dbReference type="GO" id="GO:0005768">
    <property type="term" value="C:endosome"/>
    <property type="evidence" value="ECO:0000318"/>
    <property type="project" value="GO_Central"/>
</dbReference>
<evidence type="ECO:0000313" key="5">
    <source>
        <dbReference type="Proteomes" id="UP000007110"/>
    </source>
</evidence>
<dbReference type="GO" id="GO:0055070">
    <property type="term" value="P:copper ion homeostasis"/>
    <property type="evidence" value="ECO:0000318"/>
    <property type="project" value="GO_Central"/>
</dbReference>
<keyword evidence="5" id="KW-1185">Reference proteome</keyword>
<dbReference type="InterPro" id="IPR017920">
    <property type="entry name" value="COMM"/>
</dbReference>
<dbReference type="Proteomes" id="UP000007110">
    <property type="component" value="Unassembled WGS sequence"/>
</dbReference>
<comment type="similarity">
    <text evidence="2">Belongs to the COMM domain-containing protein 1 family.</text>
</comment>
<dbReference type="Pfam" id="PF07258">
    <property type="entry name" value="COMM_domain"/>
    <property type="match status" value="1"/>
</dbReference>
<dbReference type="FunCoup" id="A0A7M7PR59">
    <property type="interactions" value="1201"/>
</dbReference>
<dbReference type="GO" id="GO:2000009">
    <property type="term" value="P:negative regulation of protein localization to cell surface"/>
    <property type="evidence" value="ECO:0000318"/>
    <property type="project" value="GO_Central"/>
</dbReference>
<accession>A0A7M7PR59</accession>
<name>A0A7M7PR59_STRPU</name>
<dbReference type="PANTHER" id="PTHR21199:SF1">
    <property type="entry name" value="COMM DOMAIN-CONTAINING PROTEIN 1"/>
    <property type="match status" value="1"/>
</dbReference>
<dbReference type="RefSeq" id="XP_030855610.1">
    <property type="nucleotide sequence ID" value="XM_030999750.1"/>
</dbReference>
<dbReference type="KEGG" id="spu:100890106"/>
<reference evidence="5" key="1">
    <citation type="submission" date="2015-02" db="EMBL/GenBank/DDBJ databases">
        <title>Genome sequencing for Strongylocentrotus purpuratus.</title>
        <authorList>
            <person name="Murali S."/>
            <person name="Liu Y."/>
            <person name="Vee V."/>
            <person name="English A."/>
            <person name="Wang M."/>
            <person name="Skinner E."/>
            <person name="Han Y."/>
            <person name="Muzny D.M."/>
            <person name="Worley K.C."/>
            <person name="Gibbs R.A."/>
        </authorList>
    </citation>
    <scope>NUCLEOTIDE SEQUENCE</scope>
</reference>
<dbReference type="PANTHER" id="PTHR21199">
    <property type="entry name" value="COMM DOMAIN-CONTAINING PROTEIN 1"/>
    <property type="match status" value="1"/>
</dbReference>
<proteinExistence type="inferred from homology"/>
<sequence>MADDEATTTKVFGLLNGIAKRDYLGIGDITDEYMKEELFADRSDEEFTALVTKCKSLIKNVVSIDMDFNQLEAFLTSQMRKREGAISQAQATAFTKFWRSNRSKIHEKVVSQSTFGNTLKDVSWRIDIKSQAKHIDQINMPTAIVELKLADSSHLNKDPEHLRFEMDENQLNQVIGNLEEIEKQIIAHCQ</sequence>
<evidence type="ECO:0000313" key="4">
    <source>
        <dbReference type="EnsemblMetazoa" id="XP_030855610"/>
    </source>
</evidence>
<dbReference type="AlphaFoldDB" id="A0A7M7PR59"/>
<dbReference type="GO" id="GO:0031398">
    <property type="term" value="P:positive regulation of protein ubiquitination"/>
    <property type="evidence" value="ECO:0000318"/>
    <property type="project" value="GO_Central"/>
</dbReference>
<dbReference type="InterPro" id="IPR037351">
    <property type="entry name" value="Murr1"/>
</dbReference>
<dbReference type="CTD" id="150684"/>
<dbReference type="InParanoid" id="A0A7M7PR59"/>
<dbReference type="OrthoDB" id="10251426at2759"/>
<organism evidence="4 5">
    <name type="scientific">Strongylocentrotus purpuratus</name>
    <name type="common">Purple sea urchin</name>
    <dbReference type="NCBI Taxonomy" id="7668"/>
    <lineage>
        <taxon>Eukaryota</taxon>
        <taxon>Metazoa</taxon>
        <taxon>Echinodermata</taxon>
        <taxon>Eleutherozoa</taxon>
        <taxon>Echinozoa</taxon>
        <taxon>Echinoidea</taxon>
        <taxon>Euechinoidea</taxon>
        <taxon>Echinacea</taxon>
        <taxon>Camarodonta</taxon>
        <taxon>Echinidea</taxon>
        <taxon>Strongylocentrotidae</taxon>
        <taxon>Strongylocentrotus</taxon>
    </lineage>
</organism>
<evidence type="ECO:0000256" key="2">
    <source>
        <dbReference type="ARBA" id="ARBA00093455"/>
    </source>
</evidence>